<protein>
    <submittedName>
        <fullName evidence="1">CLUMA_CG002273, isoform A</fullName>
    </submittedName>
</protein>
<dbReference type="AlphaFoldDB" id="A0A1J1HKJ0"/>
<name>A0A1J1HKJ0_9DIPT</name>
<keyword evidence="2" id="KW-1185">Reference proteome</keyword>
<evidence type="ECO:0000313" key="2">
    <source>
        <dbReference type="Proteomes" id="UP000183832"/>
    </source>
</evidence>
<dbReference type="Proteomes" id="UP000183832">
    <property type="component" value="Unassembled WGS sequence"/>
</dbReference>
<proteinExistence type="predicted"/>
<dbReference type="EMBL" id="CVRI01000008">
    <property type="protein sequence ID" value="CRK88549.1"/>
    <property type="molecule type" value="Genomic_DNA"/>
</dbReference>
<organism evidence="1 2">
    <name type="scientific">Clunio marinus</name>
    <dbReference type="NCBI Taxonomy" id="568069"/>
    <lineage>
        <taxon>Eukaryota</taxon>
        <taxon>Metazoa</taxon>
        <taxon>Ecdysozoa</taxon>
        <taxon>Arthropoda</taxon>
        <taxon>Hexapoda</taxon>
        <taxon>Insecta</taxon>
        <taxon>Pterygota</taxon>
        <taxon>Neoptera</taxon>
        <taxon>Endopterygota</taxon>
        <taxon>Diptera</taxon>
        <taxon>Nematocera</taxon>
        <taxon>Chironomoidea</taxon>
        <taxon>Chironomidae</taxon>
        <taxon>Clunio</taxon>
    </lineage>
</organism>
<sequence length="123" mass="14335">MKSIFGSIPFEKATKCISQKETEVSSLLHVHVQFIFSHSDKQKVSTYLILHTISDVLSLISIENKKRCGSDESSDERLKKMEKLPSSTHIDLKLWRVKASYEVKLSWEKYKIHKTRVGKVWNR</sequence>
<evidence type="ECO:0000313" key="1">
    <source>
        <dbReference type="EMBL" id="CRK88549.1"/>
    </source>
</evidence>
<gene>
    <name evidence="1" type="ORF">CLUMA_CG002273</name>
</gene>
<reference evidence="1 2" key="1">
    <citation type="submission" date="2015-04" db="EMBL/GenBank/DDBJ databases">
        <authorList>
            <person name="Syromyatnikov M.Y."/>
            <person name="Popov V.N."/>
        </authorList>
    </citation>
    <scope>NUCLEOTIDE SEQUENCE [LARGE SCALE GENOMIC DNA]</scope>
</reference>
<accession>A0A1J1HKJ0</accession>